<evidence type="ECO:0000256" key="4">
    <source>
        <dbReference type="ARBA" id="ARBA00022723"/>
    </source>
</evidence>
<feature type="binding site" evidence="7">
    <location>
        <position position="11"/>
    </location>
    <ligand>
        <name>a divalent metal cation</name>
        <dbReference type="ChEBI" id="CHEBI:60240"/>
    </ligand>
</feature>
<evidence type="ECO:0000256" key="5">
    <source>
        <dbReference type="ARBA" id="ARBA00023229"/>
    </source>
</evidence>
<dbReference type="EMBL" id="JASTZU010000040">
    <property type="protein sequence ID" value="MDL4841360.1"/>
    <property type="molecule type" value="Genomic_DNA"/>
</dbReference>
<dbReference type="CDD" id="cd00554">
    <property type="entry name" value="MECDP_synthase"/>
    <property type="match status" value="1"/>
</dbReference>
<feature type="binding site" evidence="7">
    <location>
        <begin position="62"/>
        <end position="66"/>
    </location>
    <ligand>
        <name>4-CDP-2-C-methyl-D-erythritol 2-phosphate</name>
        <dbReference type="ChEBI" id="CHEBI:57919"/>
    </ligand>
</feature>
<dbReference type="NCBIfam" id="TIGR00151">
    <property type="entry name" value="ispF"/>
    <property type="match status" value="1"/>
</dbReference>
<dbReference type="InterPro" id="IPR036571">
    <property type="entry name" value="MECDP_synthase_sf"/>
</dbReference>
<feature type="site" description="Transition state stabilizer" evidence="7">
    <location>
        <position position="35"/>
    </location>
</feature>
<dbReference type="Gene3D" id="3.30.1330.50">
    <property type="entry name" value="2-C-methyl-D-erythritol 2,4-cyclodiphosphate synthase"/>
    <property type="match status" value="1"/>
</dbReference>
<reference evidence="10 11" key="1">
    <citation type="submission" date="2023-06" db="EMBL/GenBank/DDBJ databases">
        <title>Aquibacillus rhizosphaerae LR5S19.</title>
        <authorList>
            <person name="Sun J.-Q."/>
        </authorList>
    </citation>
    <scope>NUCLEOTIDE SEQUENCE [LARGE SCALE GENOMIC DNA]</scope>
    <source>
        <strain evidence="10 11">LR5S19</strain>
    </source>
</reference>
<dbReference type="SUPFAM" id="SSF69765">
    <property type="entry name" value="IpsF-like"/>
    <property type="match status" value="1"/>
</dbReference>
<comment type="catalytic activity">
    <reaction evidence="1 7 8">
        <text>4-CDP-2-C-methyl-D-erythritol 2-phosphate = 2-C-methyl-D-erythritol 2,4-cyclic diphosphate + CMP</text>
        <dbReference type="Rhea" id="RHEA:23864"/>
        <dbReference type="ChEBI" id="CHEBI:57919"/>
        <dbReference type="ChEBI" id="CHEBI:58483"/>
        <dbReference type="ChEBI" id="CHEBI:60377"/>
        <dbReference type="EC" id="4.6.1.12"/>
    </reaction>
</comment>
<feature type="binding site" evidence="7">
    <location>
        <position position="140"/>
    </location>
    <ligand>
        <name>4-CDP-2-C-methyl-D-erythritol 2-phosphate</name>
        <dbReference type="ChEBI" id="CHEBI:57919"/>
    </ligand>
</feature>
<feature type="binding site" evidence="7">
    <location>
        <begin position="9"/>
        <end position="11"/>
    </location>
    <ligand>
        <name>4-CDP-2-C-methyl-D-erythritol 2-phosphate</name>
        <dbReference type="ChEBI" id="CHEBI:57919"/>
    </ligand>
</feature>
<protein>
    <recommendedName>
        <fullName evidence="3 7">2-C-methyl-D-erythritol 2,4-cyclodiphosphate synthase</fullName>
        <shortName evidence="7">MECDP-synthase</shortName>
        <shortName evidence="7">MECPP-synthase</shortName>
        <shortName evidence="7">MECPS</shortName>
        <ecNumber evidence="3 7">4.6.1.12</ecNumber>
    </recommendedName>
</protein>
<evidence type="ECO:0000256" key="8">
    <source>
        <dbReference type="RuleBase" id="RU004395"/>
    </source>
</evidence>
<evidence type="ECO:0000259" key="9">
    <source>
        <dbReference type="Pfam" id="PF02542"/>
    </source>
</evidence>
<dbReference type="InterPro" id="IPR020555">
    <property type="entry name" value="MECDP_synthase_CS"/>
</dbReference>
<comment type="pathway">
    <text evidence="2 7">Isoprenoid biosynthesis; isopentenyl diphosphate biosynthesis via DXP pathway; isopentenyl diphosphate from 1-deoxy-D-xylulose 5-phosphate: step 4/6.</text>
</comment>
<evidence type="ECO:0000256" key="2">
    <source>
        <dbReference type="ARBA" id="ARBA00004709"/>
    </source>
</evidence>
<comment type="function">
    <text evidence="7">Involved in the biosynthesis of isopentenyl diphosphate (IPP) and dimethylallyl diphosphate (DMAPP), two major building blocks of isoprenoid compounds. Catalyzes the conversion of 4-diphosphocytidyl-2-C-methyl-D-erythritol 2-phosphate (CDP-ME2P) to 2-C-methyl-D-erythritol 2,4-cyclodiphosphate (ME-CPP) with a corresponding release of cytidine 5-monophosphate (CMP).</text>
</comment>
<comment type="similarity">
    <text evidence="7 8">Belongs to the IspF family.</text>
</comment>
<feature type="binding site" evidence="7">
    <location>
        <begin position="35"/>
        <end position="36"/>
    </location>
    <ligand>
        <name>4-CDP-2-C-methyl-D-erythritol 2-phosphate</name>
        <dbReference type="ChEBI" id="CHEBI:57919"/>
    </ligand>
</feature>
<evidence type="ECO:0000256" key="1">
    <source>
        <dbReference type="ARBA" id="ARBA00000200"/>
    </source>
</evidence>
<feature type="binding site" evidence="7">
    <location>
        <begin position="57"/>
        <end position="59"/>
    </location>
    <ligand>
        <name>4-CDP-2-C-methyl-D-erythritol 2-phosphate</name>
        <dbReference type="ChEBI" id="CHEBI:57919"/>
    </ligand>
</feature>
<dbReference type="HAMAP" id="MF_00107">
    <property type="entry name" value="IspF"/>
    <property type="match status" value="1"/>
</dbReference>
<dbReference type="PROSITE" id="PS01350">
    <property type="entry name" value="ISPF"/>
    <property type="match status" value="1"/>
</dbReference>
<comment type="subunit">
    <text evidence="7">Homotrimer.</text>
</comment>
<gene>
    <name evidence="7 10" type="primary">ispF</name>
    <name evidence="10" type="ORF">QQS35_13000</name>
</gene>
<feature type="domain" description="2-C-methyl-D-erythritol 2,4-cyclodiphosphate synthase" evidence="9">
    <location>
        <begin position="2"/>
        <end position="155"/>
    </location>
</feature>
<dbReference type="Pfam" id="PF02542">
    <property type="entry name" value="YgbB"/>
    <property type="match status" value="1"/>
</dbReference>
<feature type="binding site" evidence="7">
    <location>
        <position position="9"/>
    </location>
    <ligand>
        <name>a divalent metal cation</name>
        <dbReference type="ChEBI" id="CHEBI:60240"/>
    </ligand>
</feature>
<dbReference type="EC" id="4.6.1.12" evidence="3 7"/>
<comment type="cofactor">
    <cofactor evidence="7">
        <name>a divalent metal cation</name>
        <dbReference type="ChEBI" id="CHEBI:60240"/>
    </cofactor>
    <text evidence="7">Binds 1 divalent metal cation per subunit.</text>
</comment>
<evidence type="ECO:0000256" key="3">
    <source>
        <dbReference type="ARBA" id="ARBA00012579"/>
    </source>
</evidence>
<sequence length="160" mass="17642">MFRIGQGFDVHQLKEGRPCIIGGIEIPYEKGLLGHSDADVLLHTIADACLGAIGEGDIGKHFPDTDPTFKDADSQKLLQHVWEIVKKKGYLLGNIDCTVIAQQPKMAPYIERIKENIARILQVEIEQINVKATTTEQLGFTGREEGIAAQAVVLLHKTTQ</sequence>
<feature type="binding site" evidence="7">
    <location>
        <begin position="101"/>
        <end position="107"/>
    </location>
    <ligand>
        <name>4-CDP-2-C-methyl-D-erythritol 2-phosphate</name>
        <dbReference type="ChEBI" id="CHEBI:57919"/>
    </ligand>
</feature>
<dbReference type="InterPro" id="IPR003526">
    <property type="entry name" value="MECDP_synthase"/>
</dbReference>
<dbReference type="PANTHER" id="PTHR43181:SF1">
    <property type="entry name" value="2-C-METHYL-D-ERYTHRITOL 2,4-CYCLODIPHOSPHATE SYNTHASE, CHLOROPLASTIC"/>
    <property type="match status" value="1"/>
</dbReference>
<proteinExistence type="inferred from homology"/>
<evidence type="ECO:0000256" key="7">
    <source>
        <dbReference type="HAMAP-Rule" id="MF_00107"/>
    </source>
</evidence>
<keyword evidence="11" id="KW-1185">Reference proteome</keyword>
<evidence type="ECO:0000256" key="6">
    <source>
        <dbReference type="ARBA" id="ARBA00023239"/>
    </source>
</evidence>
<feature type="binding site" evidence="7">
    <location>
        <position position="143"/>
    </location>
    <ligand>
        <name>4-CDP-2-C-methyl-D-erythritol 2-phosphate</name>
        <dbReference type="ChEBI" id="CHEBI:57919"/>
    </ligand>
</feature>
<organism evidence="10 11">
    <name type="scientific">Aquibacillus rhizosphaerae</name>
    <dbReference type="NCBI Taxonomy" id="3051431"/>
    <lineage>
        <taxon>Bacteria</taxon>
        <taxon>Bacillati</taxon>
        <taxon>Bacillota</taxon>
        <taxon>Bacilli</taxon>
        <taxon>Bacillales</taxon>
        <taxon>Bacillaceae</taxon>
        <taxon>Aquibacillus</taxon>
    </lineage>
</organism>
<dbReference type="PANTHER" id="PTHR43181">
    <property type="entry name" value="2-C-METHYL-D-ERYTHRITOL 2,4-CYCLODIPHOSPHATE SYNTHASE, CHLOROPLASTIC"/>
    <property type="match status" value="1"/>
</dbReference>
<comment type="caution">
    <text evidence="10">The sequence shown here is derived from an EMBL/GenBank/DDBJ whole genome shotgun (WGS) entry which is preliminary data.</text>
</comment>
<keyword evidence="6 7" id="KW-0456">Lyase</keyword>
<feature type="binding site" evidence="7">
    <location>
        <position position="43"/>
    </location>
    <ligand>
        <name>a divalent metal cation</name>
        <dbReference type="ChEBI" id="CHEBI:60240"/>
    </ligand>
</feature>
<dbReference type="RefSeq" id="WP_285932597.1">
    <property type="nucleotide sequence ID" value="NZ_JASTZU010000040.1"/>
</dbReference>
<feature type="site" description="Transition state stabilizer" evidence="7">
    <location>
        <position position="134"/>
    </location>
</feature>
<name>A0ABT7L9X8_9BACI</name>
<feature type="binding site" evidence="7">
    <location>
        <begin position="133"/>
        <end position="136"/>
    </location>
    <ligand>
        <name>4-CDP-2-C-methyl-D-erythritol 2-phosphate</name>
        <dbReference type="ChEBI" id="CHEBI:57919"/>
    </ligand>
</feature>
<keyword evidence="5 7" id="KW-0414">Isoprene biosynthesis</keyword>
<accession>A0ABT7L9X8</accession>
<dbReference type="Proteomes" id="UP001235343">
    <property type="component" value="Unassembled WGS sequence"/>
</dbReference>
<dbReference type="GO" id="GO:0008685">
    <property type="term" value="F:2-C-methyl-D-erythritol 2,4-cyclodiphosphate synthase activity"/>
    <property type="evidence" value="ECO:0007669"/>
    <property type="project" value="UniProtKB-EC"/>
</dbReference>
<evidence type="ECO:0000313" key="10">
    <source>
        <dbReference type="EMBL" id="MDL4841360.1"/>
    </source>
</evidence>
<keyword evidence="4 7" id="KW-0479">Metal-binding</keyword>
<evidence type="ECO:0000313" key="11">
    <source>
        <dbReference type="Proteomes" id="UP001235343"/>
    </source>
</evidence>